<evidence type="ECO:0000256" key="2">
    <source>
        <dbReference type="ARBA" id="ARBA00023239"/>
    </source>
</evidence>
<evidence type="ECO:0000259" key="4">
    <source>
        <dbReference type="Pfam" id="PF03330"/>
    </source>
</evidence>
<name>A0A382B2V6_9ZZZZ</name>
<sequence length="216" mass="24449">MYFYQTFFFKRILFILLSCLLLFSCGRLDKVIAPGDAAPDKQVDVSTIPNAVPKNEPKSRYGNPESYVVFGKRYYVLDSSKNYVEKGIASWYGTKFHGRRTSSGETYDMYAMTAAHKTLPLPTYVQVKNLNNGKYIIVKVNDRGPFHENRIIDLSYTAAIKLDIIKKGTGLVEVRAIDPMRSTKNSLVNEKKNKTSPSQDISFYIQVGTFGELENA</sequence>
<dbReference type="InterPro" id="IPR009009">
    <property type="entry name" value="RlpA-like_DPBB"/>
</dbReference>
<keyword evidence="3" id="KW-0961">Cell wall biogenesis/degradation</keyword>
<dbReference type="NCBIfam" id="TIGR00413">
    <property type="entry name" value="rlpA"/>
    <property type="match status" value="1"/>
</dbReference>
<protein>
    <recommendedName>
        <fullName evidence="4">RlpA-like protein double-psi beta-barrel domain-containing protein</fullName>
    </recommendedName>
</protein>
<dbReference type="FunFam" id="2.40.40.10:FF:000003">
    <property type="entry name" value="Endolytic peptidoglycan transglycosylase RlpA"/>
    <property type="match status" value="1"/>
</dbReference>
<gene>
    <name evidence="5" type="ORF">METZ01_LOCUS160893</name>
</gene>
<dbReference type="Gene3D" id="2.40.40.10">
    <property type="entry name" value="RlpA-like domain"/>
    <property type="match status" value="1"/>
</dbReference>
<evidence type="ECO:0000256" key="1">
    <source>
        <dbReference type="ARBA" id="ARBA00022729"/>
    </source>
</evidence>
<evidence type="ECO:0000256" key="3">
    <source>
        <dbReference type="ARBA" id="ARBA00023316"/>
    </source>
</evidence>
<dbReference type="Pfam" id="PF03330">
    <property type="entry name" value="DPBB_1"/>
    <property type="match status" value="1"/>
</dbReference>
<keyword evidence="2" id="KW-0456">Lyase</keyword>
<keyword evidence="1" id="KW-0732">Signal</keyword>
<organism evidence="5">
    <name type="scientific">marine metagenome</name>
    <dbReference type="NCBI Taxonomy" id="408172"/>
    <lineage>
        <taxon>unclassified sequences</taxon>
        <taxon>metagenomes</taxon>
        <taxon>ecological metagenomes</taxon>
    </lineage>
</organism>
<dbReference type="SUPFAM" id="SSF50685">
    <property type="entry name" value="Barwin-like endoglucanases"/>
    <property type="match status" value="1"/>
</dbReference>
<dbReference type="PANTHER" id="PTHR34183:SF1">
    <property type="entry name" value="ENDOLYTIC PEPTIDOGLYCAN TRANSGLYCOSYLASE RLPA"/>
    <property type="match status" value="1"/>
</dbReference>
<evidence type="ECO:0000313" key="5">
    <source>
        <dbReference type="EMBL" id="SVB08039.1"/>
    </source>
</evidence>
<dbReference type="HAMAP" id="MF_02071">
    <property type="entry name" value="RlpA"/>
    <property type="match status" value="1"/>
</dbReference>
<reference evidence="5" key="1">
    <citation type="submission" date="2018-05" db="EMBL/GenBank/DDBJ databases">
        <authorList>
            <person name="Lanie J.A."/>
            <person name="Ng W.-L."/>
            <person name="Kazmierczak K.M."/>
            <person name="Andrzejewski T.M."/>
            <person name="Davidsen T.M."/>
            <person name="Wayne K.J."/>
            <person name="Tettelin H."/>
            <person name="Glass J.I."/>
            <person name="Rusch D."/>
            <person name="Podicherti R."/>
            <person name="Tsui H.-C.T."/>
            <person name="Winkler M.E."/>
        </authorList>
    </citation>
    <scope>NUCLEOTIDE SEQUENCE</scope>
</reference>
<dbReference type="GO" id="GO:0071555">
    <property type="term" value="P:cell wall organization"/>
    <property type="evidence" value="ECO:0007669"/>
    <property type="project" value="UniProtKB-KW"/>
</dbReference>
<dbReference type="EMBL" id="UINC01027936">
    <property type="protein sequence ID" value="SVB08039.1"/>
    <property type="molecule type" value="Genomic_DNA"/>
</dbReference>
<dbReference type="InterPro" id="IPR034718">
    <property type="entry name" value="RlpA"/>
</dbReference>
<proteinExistence type="inferred from homology"/>
<feature type="non-terminal residue" evidence="5">
    <location>
        <position position="216"/>
    </location>
</feature>
<dbReference type="InterPro" id="IPR036908">
    <property type="entry name" value="RlpA-like_sf"/>
</dbReference>
<dbReference type="InterPro" id="IPR012997">
    <property type="entry name" value="RplA"/>
</dbReference>
<dbReference type="CDD" id="cd22268">
    <property type="entry name" value="DPBB_RlpA-like"/>
    <property type="match status" value="1"/>
</dbReference>
<dbReference type="GO" id="GO:0016829">
    <property type="term" value="F:lyase activity"/>
    <property type="evidence" value="ECO:0007669"/>
    <property type="project" value="UniProtKB-KW"/>
</dbReference>
<feature type="domain" description="RlpA-like protein double-psi beta-barrel" evidence="4">
    <location>
        <begin position="85"/>
        <end position="173"/>
    </location>
</feature>
<dbReference type="GO" id="GO:0009279">
    <property type="term" value="C:cell outer membrane"/>
    <property type="evidence" value="ECO:0007669"/>
    <property type="project" value="TreeGrafter"/>
</dbReference>
<dbReference type="PANTHER" id="PTHR34183">
    <property type="entry name" value="ENDOLYTIC PEPTIDOGLYCAN TRANSGLYCOSYLASE RLPA"/>
    <property type="match status" value="1"/>
</dbReference>
<accession>A0A382B2V6</accession>
<dbReference type="AlphaFoldDB" id="A0A382B2V6"/>